<protein>
    <submittedName>
        <fullName evidence="3">Site-specific DNA-methyltransferase (adenine-specific)</fullName>
    </submittedName>
</protein>
<name>A0A183EIQ7_9BILA</name>
<dbReference type="SUPFAM" id="SSF47923">
    <property type="entry name" value="Ypt/Rab-GAP domain of gyp1p"/>
    <property type="match status" value="1"/>
</dbReference>
<gene>
    <name evidence="1" type="ORF">GPUH_LOCUS20848</name>
</gene>
<dbReference type="EMBL" id="UYRT01091276">
    <property type="protein sequence ID" value="VDN36946.1"/>
    <property type="molecule type" value="Genomic_DNA"/>
</dbReference>
<evidence type="ECO:0000313" key="3">
    <source>
        <dbReference type="WBParaSite" id="GPUH_0002087301-mRNA-1"/>
    </source>
</evidence>
<organism evidence="3">
    <name type="scientific">Gongylonema pulchrum</name>
    <dbReference type="NCBI Taxonomy" id="637853"/>
    <lineage>
        <taxon>Eukaryota</taxon>
        <taxon>Metazoa</taxon>
        <taxon>Ecdysozoa</taxon>
        <taxon>Nematoda</taxon>
        <taxon>Chromadorea</taxon>
        <taxon>Rhabditida</taxon>
        <taxon>Spirurina</taxon>
        <taxon>Spiruromorpha</taxon>
        <taxon>Spiruroidea</taxon>
        <taxon>Gongylonematidae</taxon>
        <taxon>Gongylonema</taxon>
    </lineage>
</organism>
<dbReference type="OrthoDB" id="295078at2759"/>
<reference evidence="1 2" key="2">
    <citation type="submission" date="2018-11" db="EMBL/GenBank/DDBJ databases">
        <authorList>
            <consortium name="Pathogen Informatics"/>
        </authorList>
    </citation>
    <scope>NUCLEOTIDE SEQUENCE [LARGE SCALE GENOMIC DNA]</scope>
</reference>
<reference evidence="3" key="1">
    <citation type="submission" date="2016-06" db="UniProtKB">
        <authorList>
            <consortium name="WormBaseParasite"/>
        </authorList>
    </citation>
    <scope>IDENTIFICATION</scope>
</reference>
<keyword evidence="2" id="KW-1185">Reference proteome</keyword>
<evidence type="ECO:0000313" key="2">
    <source>
        <dbReference type="Proteomes" id="UP000271098"/>
    </source>
</evidence>
<dbReference type="Gene3D" id="1.10.472.80">
    <property type="entry name" value="Ypt/Rab-GAP domain of gyp1p, domain 3"/>
    <property type="match status" value="1"/>
</dbReference>
<dbReference type="InterPro" id="IPR035969">
    <property type="entry name" value="Rab-GAP_TBC_sf"/>
</dbReference>
<dbReference type="WBParaSite" id="GPUH_0002087301-mRNA-1">
    <property type="protein sequence ID" value="GPUH_0002087301-mRNA-1"/>
    <property type="gene ID" value="GPUH_0002087301"/>
</dbReference>
<proteinExistence type="predicted"/>
<evidence type="ECO:0000313" key="1">
    <source>
        <dbReference type="EMBL" id="VDN36946.1"/>
    </source>
</evidence>
<sequence length="68" mass="8247">MEFVFRIAMAILQQARLDLLKLDMEGMLKYFQREVRDRYENDHELLFIVANKVKLNAKKMKKSNIRFP</sequence>
<dbReference type="Proteomes" id="UP000271098">
    <property type="component" value="Unassembled WGS sequence"/>
</dbReference>
<dbReference type="AlphaFoldDB" id="A0A183EIQ7"/>
<accession>A0A183EIQ7</accession>